<protein>
    <submittedName>
        <fullName evidence="2">Uncharacterized protein</fullName>
    </submittedName>
</protein>
<dbReference type="EMBL" id="BARV01017974">
    <property type="protein sequence ID" value="GAI29443.1"/>
    <property type="molecule type" value="Genomic_DNA"/>
</dbReference>
<name>X1MDU2_9ZZZZ</name>
<feature type="non-terminal residue" evidence="2">
    <location>
        <position position="281"/>
    </location>
</feature>
<sequence>PVNIDIIDVFGSIGTVKDALGNVITSTTTDENGRIGTDSRKLSYHISTKGGDYAKIRLSSGTFETHVGTSVKMMTTGGTPSRFEFVTHPDQLGPTTAGAKSTPFTIEKRDDFDNPTGVEGITVTLESDSPCPDYIFWTADGTRYLTEEDRTFSGWTSPVWPVPTNNCSRISFRYVDPYSSLPVGEDGTPNTPSAGLPARPALGKWIITAEYGVRKGTCAITMNPGSITRIGFDIFPSTAEPIYAGLNENKDGLVKLEIETQDSLGNPNPVASDTVINLTSD</sequence>
<organism evidence="2">
    <name type="scientific">marine sediment metagenome</name>
    <dbReference type="NCBI Taxonomy" id="412755"/>
    <lineage>
        <taxon>unclassified sequences</taxon>
        <taxon>metagenomes</taxon>
        <taxon>ecological metagenomes</taxon>
    </lineage>
</organism>
<evidence type="ECO:0000313" key="2">
    <source>
        <dbReference type="EMBL" id="GAI29443.1"/>
    </source>
</evidence>
<feature type="region of interest" description="Disordered" evidence="1">
    <location>
        <begin position="89"/>
        <end position="115"/>
    </location>
</feature>
<feature type="non-terminal residue" evidence="2">
    <location>
        <position position="1"/>
    </location>
</feature>
<proteinExistence type="predicted"/>
<dbReference type="AlphaFoldDB" id="X1MDU2"/>
<comment type="caution">
    <text evidence="2">The sequence shown here is derived from an EMBL/GenBank/DDBJ whole genome shotgun (WGS) entry which is preliminary data.</text>
</comment>
<evidence type="ECO:0000256" key="1">
    <source>
        <dbReference type="SAM" id="MobiDB-lite"/>
    </source>
</evidence>
<reference evidence="2" key="1">
    <citation type="journal article" date="2014" name="Front. Microbiol.">
        <title>High frequency of phylogenetically diverse reductive dehalogenase-homologous genes in deep subseafloor sedimentary metagenomes.</title>
        <authorList>
            <person name="Kawai M."/>
            <person name="Futagami T."/>
            <person name="Toyoda A."/>
            <person name="Takaki Y."/>
            <person name="Nishi S."/>
            <person name="Hori S."/>
            <person name="Arai W."/>
            <person name="Tsubouchi T."/>
            <person name="Morono Y."/>
            <person name="Uchiyama I."/>
            <person name="Ito T."/>
            <person name="Fujiyama A."/>
            <person name="Inagaki F."/>
            <person name="Takami H."/>
        </authorList>
    </citation>
    <scope>NUCLEOTIDE SEQUENCE</scope>
    <source>
        <strain evidence="2">Expedition CK06-06</strain>
    </source>
</reference>
<gene>
    <name evidence="2" type="ORF">S06H3_30510</name>
</gene>
<accession>X1MDU2</accession>